<dbReference type="SUPFAM" id="SSF52540">
    <property type="entry name" value="P-loop containing nucleoside triphosphate hydrolases"/>
    <property type="match status" value="1"/>
</dbReference>
<proteinExistence type="predicted"/>
<organism evidence="1">
    <name type="scientific">Podoviridae sp. ctuch15</name>
    <dbReference type="NCBI Taxonomy" id="2827752"/>
    <lineage>
        <taxon>Viruses</taxon>
        <taxon>Duplodnaviria</taxon>
        <taxon>Heunggongvirae</taxon>
        <taxon>Uroviricota</taxon>
        <taxon>Caudoviricetes</taxon>
    </lineage>
</organism>
<reference evidence="1" key="1">
    <citation type="journal article" date="2021" name="Proc. Natl. Acad. Sci. U.S.A.">
        <title>A Catalog of Tens of Thousands of Viruses from Human Metagenomes Reveals Hidden Associations with Chronic Diseases.</title>
        <authorList>
            <person name="Tisza M.J."/>
            <person name="Buck C.B."/>
        </authorList>
    </citation>
    <scope>NUCLEOTIDE SEQUENCE</scope>
    <source>
        <strain evidence="1">Ctuch15</strain>
    </source>
</reference>
<dbReference type="Gene3D" id="3.30.420.240">
    <property type="match status" value="1"/>
</dbReference>
<dbReference type="Gene3D" id="3.40.50.300">
    <property type="entry name" value="P-loop containing nucleotide triphosphate hydrolases"/>
    <property type="match status" value="1"/>
</dbReference>
<protein>
    <submittedName>
        <fullName evidence="1">Large terminase</fullName>
    </submittedName>
</protein>
<sequence length="480" mass="54232">MNKDEAYKLMDCLGRLTHDPVTWVYFAFDWDNDPELKGQKPQKWQLEQLERIAKGLETPDTVIRQAVSSGHGIGKSTTVAWLILWAISTHPDTRGVVTANTEAQLRTKTWAELAKWHRKFIGKELFTYTATAIFSIEAEHERTWRIDAIPWSVTNTEAFAGLHNQGRRILIIFDEASAIDDRIWEVAEGALTDKNTEIIWCCYGNPTRNVGRFHSCFTKYRNYWDTKKIDSRDVAISNKAQIEQWKNQYGEDSDFFKVRVRGEFPSSSDAQYIGVDIVDAATKRTLRPAEYNFAPIIIGVDPAWTGSDQFVIIMRQGLYSKVLGEYQKNDNDGAMAAILAGFEDEYKADAVFIDQGYGTGLYSFGVTMGRTWKLVAFGGKSGTKGFANKRAEIWGKMKEWLINGGVLPDDDVLRDDLIGPEASVNEKGEIILESKDHMKARGVPSPNKADALALTFSLPVLKSQRQKQAARTKYNPFKRG</sequence>
<dbReference type="EMBL" id="BK032731">
    <property type="protein sequence ID" value="DAF57280.1"/>
    <property type="molecule type" value="Genomic_DNA"/>
</dbReference>
<dbReference type="InterPro" id="IPR027417">
    <property type="entry name" value="P-loop_NTPase"/>
</dbReference>
<name>A0A8S5T2E4_9CAUD</name>
<accession>A0A8S5T2E4</accession>
<evidence type="ECO:0000313" key="1">
    <source>
        <dbReference type="EMBL" id="DAF57280.1"/>
    </source>
</evidence>